<dbReference type="Proteomes" id="UP001501645">
    <property type="component" value="Unassembled WGS sequence"/>
</dbReference>
<keyword evidence="1" id="KW-1133">Transmembrane helix</keyword>
<keyword evidence="1" id="KW-0812">Transmembrane</keyword>
<feature type="transmembrane region" description="Helical" evidence="1">
    <location>
        <begin position="50"/>
        <end position="77"/>
    </location>
</feature>
<evidence type="ECO:0000313" key="2">
    <source>
        <dbReference type="EMBL" id="GAA4778315.1"/>
    </source>
</evidence>
<accession>A0ABP9AC94</accession>
<evidence type="ECO:0000313" key="3">
    <source>
        <dbReference type="Proteomes" id="UP001501645"/>
    </source>
</evidence>
<protein>
    <submittedName>
        <fullName evidence="2">Uncharacterized protein</fullName>
    </submittedName>
</protein>
<sequence length="79" mass="7765">MSIDLPGILGSVLQVLVVGLLLGAGLPALFALGMRLLAAAPEHGPAPARAGAWTCFALCIVAAVAGIVVIVFGKAIFGG</sequence>
<dbReference type="EMBL" id="BAABKO010000004">
    <property type="protein sequence ID" value="GAA4778315.1"/>
    <property type="molecule type" value="Genomic_DNA"/>
</dbReference>
<reference evidence="3" key="1">
    <citation type="journal article" date="2019" name="Int. J. Syst. Evol. Microbiol.">
        <title>The Global Catalogue of Microorganisms (GCM) 10K type strain sequencing project: providing services to taxonomists for standard genome sequencing and annotation.</title>
        <authorList>
            <consortium name="The Broad Institute Genomics Platform"/>
            <consortium name="The Broad Institute Genome Sequencing Center for Infectious Disease"/>
            <person name="Wu L."/>
            <person name="Ma J."/>
        </authorList>
    </citation>
    <scope>NUCLEOTIDE SEQUENCE [LARGE SCALE GENOMIC DNA]</scope>
    <source>
        <strain evidence="3">JCM 18537</strain>
    </source>
</reference>
<name>A0ABP9AC94_9MICO</name>
<keyword evidence="1" id="KW-0472">Membrane</keyword>
<evidence type="ECO:0000256" key="1">
    <source>
        <dbReference type="SAM" id="Phobius"/>
    </source>
</evidence>
<keyword evidence="3" id="KW-1185">Reference proteome</keyword>
<gene>
    <name evidence="2" type="ORF">GCM10023351_24050</name>
</gene>
<feature type="transmembrane region" description="Helical" evidence="1">
    <location>
        <begin position="12"/>
        <end position="38"/>
    </location>
</feature>
<proteinExistence type="predicted"/>
<comment type="caution">
    <text evidence="2">The sequence shown here is derived from an EMBL/GenBank/DDBJ whole genome shotgun (WGS) entry which is preliminary data.</text>
</comment>
<organism evidence="2 3">
    <name type="scientific">Microbacterium gilvum</name>
    <dbReference type="NCBI Taxonomy" id="1336204"/>
    <lineage>
        <taxon>Bacteria</taxon>
        <taxon>Bacillati</taxon>
        <taxon>Actinomycetota</taxon>
        <taxon>Actinomycetes</taxon>
        <taxon>Micrococcales</taxon>
        <taxon>Microbacteriaceae</taxon>
        <taxon>Microbacterium</taxon>
    </lineage>
</organism>